<accession>A0ACB8FFW5</accession>
<dbReference type="Proteomes" id="UP000827872">
    <property type="component" value="Linkage Group LG04"/>
</dbReference>
<reference evidence="1" key="1">
    <citation type="submission" date="2021-08" db="EMBL/GenBank/DDBJ databases">
        <title>The first chromosome-level gecko genome reveals the dynamic sex chromosomes of Neotropical dwarf geckos (Sphaerodactylidae: Sphaerodactylus).</title>
        <authorList>
            <person name="Pinto B.J."/>
            <person name="Keating S.E."/>
            <person name="Gamble T."/>
        </authorList>
    </citation>
    <scope>NUCLEOTIDE SEQUENCE</scope>
    <source>
        <strain evidence="1">TG3544</strain>
    </source>
</reference>
<sequence length="101" mass="10928">MLQIEIRHNKSSAAKVTGRSRKESLAQSLGRNNGWRLAAPPKLHFTLCSRYLHLGIQCPPPPPHALLFIPAPLCPLPSAGSSHKGAAYCIHPVLEISTTVC</sequence>
<dbReference type="EMBL" id="CM037617">
    <property type="protein sequence ID" value="KAH8004361.1"/>
    <property type="molecule type" value="Genomic_DNA"/>
</dbReference>
<organism evidence="1 2">
    <name type="scientific">Sphaerodactylus townsendi</name>
    <dbReference type="NCBI Taxonomy" id="933632"/>
    <lineage>
        <taxon>Eukaryota</taxon>
        <taxon>Metazoa</taxon>
        <taxon>Chordata</taxon>
        <taxon>Craniata</taxon>
        <taxon>Vertebrata</taxon>
        <taxon>Euteleostomi</taxon>
        <taxon>Lepidosauria</taxon>
        <taxon>Squamata</taxon>
        <taxon>Bifurcata</taxon>
        <taxon>Gekkota</taxon>
        <taxon>Sphaerodactylidae</taxon>
        <taxon>Sphaerodactylus</taxon>
    </lineage>
</organism>
<keyword evidence="2" id="KW-1185">Reference proteome</keyword>
<name>A0ACB8FFW5_9SAUR</name>
<evidence type="ECO:0000313" key="2">
    <source>
        <dbReference type="Proteomes" id="UP000827872"/>
    </source>
</evidence>
<comment type="caution">
    <text evidence="1">The sequence shown here is derived from an EMBL/GenBank/DDBJ whole genome shotgun (WGS) entry which is preliminary data.</text>
</comment>
<protein>
    <submittedName>
        <fullName evidence="1">Uncharacterized protein</fullName>
    </submittedName>
</protein>
<gene>
    <name evidence="1" type="ORF">K3G42_009272</name>
</gene>
<evidence type="ECO:0000313" key="1">
    <source>
        <dbReference type="EMBL" id="KAH8004361.1"/>
    </source>
</evidence>
<proteinExistence type="predicted"/>